<dbReference type="InterPro" id="IPR006640">
    <property type="entry name" value="SprT-like_domain"/>
</dbReference>
<accession>B4JL31</accession>
<dbReference type="PANTHER" id="PTHR23099">
    <property type="entry name" value="TRANSCRIPTIONAL REGULATOR"/>
    <property type="match status" value="1"/>
</dbReference>
<dbReference type="OMA" id="WAYQAKH"/>
<dbReference type="Pfam" id="PF10263">
    <property type="entry name" value="SprT-like"/>
    <property type="match status" value="1"/>
</dbReference>
<dbReference type="GO" id="GO:0005634">
    <property type="term" value="C:nucleus"/>
    <property type="evidence" value="ECO:0007669"/>
    <property type="project" value="TreeGrafter"/>
</dbReference>
<evidence type="ECO:0000313" key="4">
    <source>
        <dbReference type="Proteomes" id="UP000001070"/>
    </source>
</evidence>
<dbReference type="FunCoup" id="B4JL31">
    <property type="interactions" value="491"/>
</dbReference>
<dbReference type="SMART" id="SM00731">
    <property type="entry name" value="SprT"/>
    <property type="match status" value="1"/>
</dbReference>
<gene>
    <name evidence="3" type="primary">Dgri\GH12779</name>
    <name evidence="3" type="ORF">Dgri_GH12779</name>
</gene>
<dbReference type="OrthoDB" id="20772at2759"/>
<evidence type="ECO:0000313" key="3">
    <source>
        <dbReference type="EMBL" id="EDW00284.1"/>
    </source>
</evidence>
<feature type="compositionally biased region" description="Acidic residues" evidence="1">
    <location>
        <begin position="143"/>
        <end position="154"/>
    </location>
</feature>
<feature type="compositionally biased region" description="Acidic residues" evidence="1">
    <location>
        <begin position="162"/>
        <end position="185"/>
    </location>
</feature>
<dbReference type="PhylomeDB" id="B4JL31"/>
<dbReference type="STRING" id="7222.B4JL31"/>
<feature type="compositionally biased region" description="Low complexity" evidence="1">
    <location>
        <begin position="201"/>
        <end position="212"/>
    </location>
</feature>
<protein>
    <submittedName>
        <fullName evidence="3">GH12779</fullName>
    </submittedName>
</protein>
<dbReference type="eggNOG" id="KOG3854">
    <property type="taxonomic scope" value="Eukaryota"/>
</dbReference>
<evidence type="ECO:0000259" key="2">
    <source>
        <dbReference type="SMART" id="SM00731"/>
    </source>
</evidence>
<feature type="domain" description="SprT-like" evidence="2">
    <location>
        <begin position="423"/>
        <end position="570"/>
    </location>
</feature>
<dbReference type="PANTHER" id="PTHR23099:SF0">
    <property type="entry name" value="GERM CELL NUCLEAR ACIDIC PROTEIN"/>
    <property type="match status" value="1"/>
</dbReference>
<reference evidence="3 4" key="1">
    <citation type="journal article" date="2007" name="Nature">
        <title>Evolution of genes and genomes on the Drosophila phylogeny.</title>
        <authorList>
            <consortium name="Drosophila 12 Genomes Consortium"/>
            <person name="Clark A.G."/>
            <person name="Eisen M.B."/>
            <person name="Smith D.R."/>
            <person name="Bergman C.M."/>
            <person name="Oliver B."/>
            <person name="Markow T.A."/>
            <person name="Kaufman T.C."/>
            <person name="Kellis M."/>
            <person name="Gelbart W."/>
            <person name="Iyer V.N."/>
            <person name="Pollard D.A."/>
            <person name="Sackton T.B."/>
            <person name="Larracuente A.M."/>
            <person name="Singh N.D."/>
            <person name="Abad J.P."/>
            <person name="Abt D.N."/>
            <person name="Adryan B."/>
            <person name="Aguade M."/>
            <person name="Akashi H."/>
            <person name="Anderson W.W."/>
            <person name="Aquadro C.F."/>
            <person name="Ardell D.H."/>
            <person name="Arguello R."/>
            <person name="Artieri C.G."/>
            <person name="Barbash D.A."/>
            <person name="Barker D."/>
            <person name="Barsanti P."/>
            <person name="Batterham P."/>
            <person name="Batzoglou S."/>
            <person name="Begun D."/>
            <person name="Bhutkar A."/>
            <person name="Blanco E."/>
            <person name="Bosak S.A."/>
            <person name="Bradley R.K."/>
            <person name="Brand A.D."/>
            <person name="Brent M.R."/>
            <person name="Brooks A.N."/>
            <person name="Brown R.H."/>
            <person name="Butlin R.K."/>
            <person name="Caggese C."/>
            <person name="Calvi B.R."/>
            <person name="Bernardo de Carvalho A."/>
            <person name="Caspi A."/>
            <person name="Castrezana S."/>
            <person name="Celniker S.E."/>
            <person name="Chang J.L."/>
            <person name="Chapple C."/>
            <person name="Chatterji S."/>
            <person name="Chinwalla A."/>
            <person name="Civetta A."/>
            <person name="Clifton S.W."/>
            <person name="Comeron J.M."/>
            <person name="Costello J.C."/>
            <person name="Coyne J.A."/>
            <person name="Daub J."/>
            <person name="David R.G."/>
            <person name="Delcher A.L."/>
            <person name="Delehaunty K."/>
            <person name="Do C.B."/>
            <person name="Ebling H."/>
            <person name="Edwards K."/>
            <person name="Eickbush T."/>
            <person name="Evans J.D."/>
            <person name="Filipski A."/>
            <person name="Findeiss S."/>
            <person name="Freyhult E."/>
            <person name="Fulton L."/>
            <person name="Fulton R."/>
            <person name="Garcia A.C."/>
            <person name="Gardiner A."/>
            <person name="Garfield D.A."/>
            <person name="Garvin B.E."/>
            <person name="Gibson G."/>
            <person name="Gilbert D."/>
            <person name="Gnerre S."/>
            <person name="Godfrey J."/>
            <person name="Good R."/>
            <person name="Gotea V."/>
            <person name="Gravely B."/>
            <person name="Greenberg A.J."/>
            <person name="Griffiths-Jones S."/>
            <person name="Gross S."/>
            <person name="Guigo R."/>
            <person name="Gustafson E.A."/>
            <person name="Haerty W."/>
            <person name="Hahn M.W."/>
            <person name="Halligan D.L."/>
            <person name="Halpern A.L."/>
            <person name="Halter G.M."/>
            <person name="Han M.V."/>
            <person name="Heger A."/>
            <person name="Hillier L."/>
            <person name="Hinrichs A.S."/>
            <person name="Holmes I."/>
            <person name="Hoskins R.A."/>
            <person name="Hubisz M.J."/>
            <person name="Hultmark D."/>
            <person name="Huntley M.A."/>
            <person name="Jaffe D.B."/>
            <person name="Jagadeeshan S."/>
            <person name="Jeck W.R."/>
            <person name="Johnson J."/>
            <person name="Jones C.D."/>
            <person name="Jordan W.C."/>
            <person name="Karpen G.H."/>
            <person name="Kataoka E."/>
            <person name="Keightley P.D."/>
            <person name="Kheradpour P."/>
            <person name="Kirkness E.F."/>
            <person name="Koerich L.B."/>
            <person name="Kristiansen K."/>
            <person name="Kudrna D."/>
            <person name="Kulathinal R.J."/>
            <person name="Kumar S."/>
            <person name="Kwok R."/>
            <person name="Lander E."/>
            <person name="Langley C.H."/>
            <person name="Lapoint R."/>
            <person name="Lazzaro B.P."/>
            <person name="Lee S.J."/>
            <person name="Levesque L."/>
            <person name="Li R."/>
            <person name="Lin C.F."/>
            <person name="Lin M.F."/>
            <person name="Lindblad-Toh K."/>
            <person name="Llopart A."/>
            <person name="Long M."/>
            <person name="Low L."/>
            <person name="Lozovsky E."/>
            <person name="Lu J."/>
            <person name="Luo M."/>
            <person name="Machado C.A."/>
            <person name="Makalowski W."/>
            <person name="Marzo M."/>
            <person name="Matsuda M."/>
            <person name="Matzkin L."/>
            <person name="McAllister B."/>
            <person name="McBride C.S."/>
            <person name="McKernan B."/>
            <person name="McKernan K."/>
            <person name="Mendez-Lago M."/>
            <person name="Minx P."/>
            <person name="Mollenhauer M.U."/>
            <person name="Montooth K."/>
            <person name="Mount S.M."/>
            <person name="Mu X."/>
            <person name="Myers E."/>
            <person name="Negre B."/>
            <person name="Newfeld S."/>
            <person name="Nielsen R."/>
            <person name="Noor M.A."/>
            <person name="O'Grady P."/>
            <person name="Pachter L."/>
            <person name="Papaceit M."/>
            <person name="Parisi M.J."/>
            <person name="Parisi M."/>
            <person name="Parts L."/>
            <person name="Pedersen J.S."/>
            <person name="Pesole G."/>
            <person name="Phillippy A.M."/>
            <person name="Ponting C.P."/>
            <person name="Pop M."/>
            <person name="Porcelli D."/>
            <person name="Powell J.R."/>
            <person name="Prohaska S."/>
            <person name="Pruitt K."/>
            <person name="Puig M."/>
            <person name="Quesneville H."/>
            <person name="Ram K.R."/>
            <person name="Rand D."/>
            <person name="Rasmussen M.D."/>
            <person name="Reed L.K."/>
            <person name="Reenan R."/>
            <person name="Reily A."/>
            <person name="Remington K.A."/>
            <person name="Rieger T.T."/>
            <person name="Ritchie M.G."/>
            <person name="Robin C."/>
            <person name="Rogers Y.H."/>
            <person name="Rohde C."/>
            <person name="Rozas J."/>
            <person name="Rubenfield M.J."/>
            <person name="Ruiz A."/>
            <person name="Russo S."/>
            <person name="Salzberg S.L."/>
            <person name="Sanchez-Gracia A."/>
            <person name="Saranga D.J."/>
            <person name="Sato H."/>
            <person name="Schaeffer S.W."/>
            <person name="Schatz M.C."/>
            <person name="Schlenke T."/>
            <person name="Schwartz R."/>
            <person name="Segarra C."/>
            <person name="Singh R.S."/>
            <person name="Sirot L."/>
            <person name="Sirota M."/>
            <person name="Sisneros N.B."/>
            <person name="Smith C.D."/>
            <person name="Smith T.F."/>
            <person name="Spieth J."/>
            <person name="Stage D.E."/>
            <person name="Stark A."/>
            <person name="Stephan W."/>
            <person name="Strausberg R.L."/>
            <person name="Strempel S."/>
            <person name="Sturgill D."/>
            <person name="Sutton G."/>
            <person name="Sutton G.G."/>
            <person name="Tao W."/>
            <person name="Teichmann S."/>
            <person name="Tobari Y.N."/>
            <person name="Tomimura Y."/>
            <person name="Tsolas J.M."/>
            <person name="Valente V.L."/>
            <person name="Venter E."/>
            <person name="Venter J.C."/>
            <person name="Vicario S."/>
            <person name="Vieira F.G."/>
            <person name="Vilella A.J."/>
            <person name="Villasante A."/>
            <person name="Walenz B."/>
            <person name="Wang J."/>
            <person name="Wasserman M."/>
            <person name="Watts T."/>
            <person name="Wilson D."/>
            <person name="Wilson R.K."/>
            <person name="Wing R.A."/>
            <person name="Wolfner M.F."/>
            <person name="Wong A."/>
            <person name="Wong G.K."/>
            <person name="Wu C.I."/>
            <person name="Wu G."/>
            <person name="Yamamoto D."/>
            <person name="Yang H.P."/>
            <person name="Yang S.P."/>
            <person name="Yorke J.A."/>
            <person name="Yoshida K."/>
            <person name="Zdobnov E."/>
            <person name="Zhang P."/>
            <person name="Zhang Y."/>
            <person name="Zimin A.V."/>
            <person name="Baldwin J."/>
            <person name="Abdouelleil A."/>
            <person name="Abdulkadir J."/>
            <person name="Abebe A."/>
            <person name="Abera B."/>
            <person name="Abreu J."/>
            <person name="Acer S.C."/>
            <person name="Aftuck L."/>
            <person name="Alexander A."/>
            <person name="An P."/>
            <person name="Anderson E."/>
            <person name="Anderson S."/>
            <person name="Arachi H."/>
            <person name="Azer M."/>
            <person name="Bachantsang P."/>
            <person name="Barry A."/>
            <person name="Bayul T."/>
            <person name="Berlin A."/>
            <person name="Bessette D."/>
            <person name="Bloom T."/>
            <person name="Blye J."/>
            <person name="Boguslavskiy L."/>
            <person name="Bonnet C."/>
            <person name="Boukhgalter B."/>
            <person name="Bourzgui I."/>
            <person name="Brown A."/>
            <person name="Cahill P."/>
            <person name="Channer S."/>
            <person name="Cheshatsang Y."/>
            <person name="Chuda L."/>
            <person name="Citroen M."/>
            <person name="Collymore A."/>
            <person name="Cooke P."/>
            <person name="Costello M."/>
            <person name="D'Aco K."/>
            <person name="Daza R."/>
            <person name="De Haan G."/>
            <person name="DeGray S."/>
            <person name="DeMaso C."/>
            <person name="Dhargay N."/>
            <person name="Dooley K."/>
            <person name="Dooley E."/>
            <person name="Doricent M."/>
            <person name="Dorje P."/>
            <person name="Dorjee K."/>
            <person name="Dupes A."/>
            <person name="Elong R."/>
            <person name="Falk J."/>
            <person name="Farina A."/>
            <person name="Faro S."/>
            <person name="Ferguson D."/>
            <person name="Fisher S."/>
            <person name="Foley C.D."/>
            <person name="Franke A."/>
            <person name="Friedrich D."/>
            <person name="Gadbois L."/>
            <person name="Gearin G."/>
            <person name="Gearin C.R."/>
            <person name="Giannoukos G."/>
            <person name="Goode T."/>
            <person name="Graham J."/>
            <person name="Grandbois E."/>
            <person name="Grewal S."/>
            <person name="Gyaltsen K."/>
            <person name="Hafez N."/>
            <person name="Hagos B."/>
            <person name="Hall J."/>
            <person name="Henson C."/>
            <person name="Hollinger A."/>
            <person name="Honan T."/>
            <person name="Huard M.D."/>
            <person name="Hughes L."/>
            <person name="Hurhula B."/>
            <person name="Husby M.E."/>
            <person name="Kamat A."/>
            <person name="Kanga B."/>
            <person name="Kashin S."/>
            <person name="Khazanovich D."/>
            <person name="Kisner P."/>
            <person name="Lance K."/>
            <person name="Lara M."/>
            <person name="Lee W."/>
            <person name="Lennon N."/>
            <person name="Letendre F."/>
            <person name="LeVine R."/>
            <person name="Lipovsky A."/>
            <person name="Liu X."/>
            <person name="Liu J."/>
            <person name="Liu S."/>
            <person name="Lokyitsang T."/>
            <person name="Lokyitsang Y."/>
            <person name="Lubonja R."/>
            <person name="Lui A."/>
            <person name="MacDonald P."/>
            <person name="Magnisalis V."/>
            <person name="Maru K."/>
            <person name="Matthews C."/>
            <person name="McCusker W."/>
            <person name="McDonough S."/>
            <person name="Mehta T."/>
            <person name="Meldrim J."/>
            <person name="Meneus L."/>
            <person name="Mihai O."/>
            <person name="Mihalev A."/>
            <person name="Mihova T."/>
            <person name="Mittelman R."/>
            <person name="Mlenga V."/>
            <person name="Montmayeur A."/>
            <person name="Mulrain L."/>
            <person name="Navidi A."/>
            <person name="Naylor J."/>
            <person name="Negash T."/>
            <person name="Nguyen T."/>
            <person name="Nguyen N."/>
            <person name="Nicol R."/>
            <person name="Norbu C."/>
            <person name="Norbu N."/>
            <person name="Novod N."/>
            <person name="O'Neill B."/>
            <person name="Osman S."/>
            <person name="Markiewicz E."/>
            <person name="Oyono O.L."/>
            <person name="Patti C."/>
            <person name="Phunkhang P."/>
            <person name="Pierre F."/>
            <person name="Priest M."/>
            <person name="Raghuraman S."/>
            <person name="Rege F."/>
            <person name="Reyes R."/>
            <person name="Rise C."/>
            <person name="Rogov P."/>
            <person name="Ross K."/>
            <person name="Ryan E."/>
            <person name="Settipalli S."/>
            <person name="Shea T."/>
            <person name="Sherpa N."/>
            <person name="Shi L."/>
            <person name="Shih D."/>
            <person name="Sparrow T."/>
            <person name="Spaulding J."/>
            <person name="Stalker J."/>
            <person name="Stange-Thomann N."/>
            <person name="Stavropoulos S."/>
            <person name="Stone C."/>
            <person name="Strader C."/>
            <person name="Tesfaye S."/>
            <person name="Thomson T."/>
            <person name="Thoulutsang Y."/>
            <person name="Thoulutsang D."/>
            <person name="Topham K."/>
            <person name="Topping I."/>
            <person name="Tsamla T."/>
            <person name="Vassiliev H."/>
            <person name="Vo A."/>
            <person name="Wangchuk T."/>
            <person name="Wangdi T."/>
            <person name="Weiand M."/>
            <person name="Wilkinson J."/>
            <person name="Wilson A."/>
            <person name="Yadav S."/>
            <person name="Young G."/>
            <person name="Yu Q."/>
            <person name="Zembek L."/>
            <person name="Zhong D."/>
            <person name="Zimmer A."/>
            <person name="Zwirko Z."/>
            <person name="Jaffe D.B."/>
            <person name="Alvarez P."/>
            <person name="Brockman W."/>
            <person name="Butler J."/>
            <person name="Chin C."/>
            <person name="Gnerre S."/>
            <person name="Grabherr M."/>
            <person name="Kleber M."/>
            <person name="Mauceli E."/>
            <person name="MacCallum I."/>
        </authorList>
    </citation>
    <scope>NUCLEOTIDE SEQUENCE [LARGE SCALE GENOMIC DNA]</scope>
    <source>
        <strain evidence="4">Tucson 15287-2541.00</strain>
    </source>
</reference>
<name>B4JL31_DROGR</name>
<organism evidence="4">
    <name type="scientific">Drosophila grimshawi</name>
    <name type="common">Hawaiian fruit fly</name>
    <name type="synonym">Idiomyia grimshawi</name>
    <dbReference type="NCBI Taxonomy" id="7222"/>
    <lineage>
        <taxon>Eukaryota</taxon>
        <taxon>Metazoa</taxon>
        <taxon>Ecdysozoa</taxon>
        <taxon>Arthropoda</taxon>
        <taxon>Hexapoda</taxon>
        <taxon>Insecta</taxon>
        <taxon>Pterygota</taxon>
        <taxon>Neoptera</taxon>
        <taxon>Endopterygota</taxon>
        <taxon>Diptera</taxon>
        <taxon>Brachycera</taxon>
        <taxon>Muscomorpha</taxon>
        <taxon>Ephydroidea</taxon>
        <taxon>Drosophilidae</taxon>
        <taxon>Drosophila</taxon>
        <taxon>Hawaiian Drosophila</taxon>
    </lineage>
</organism>
<feature type="region of interest" description="Disordered" evidence="1">
    <location>
        <begin position="268"/>
        <end position="325"/>
    </location>
</feature>
<feature type="region of interest" description="Disordered" evidence="1">
    <location>
        <begin position="136"/>
        <end position="212"/>
    </location>
</feature>
<dbReference type="InParanoid" id="B4JL31"/>
<proteinExistence type="predicted"/>
<dbReference type="Proteomes" id="UP000001070">
    <property type="component" value="Unassembled WGS sequence"/>
</dbReference>
<dbReference type="EMBL" id="CH916370">
    <property type="protein sequence ID" value="EDW00284.1"/>
    <property type="molecule type" value="Genomic_DNA"/>
</dbReference>
<dbReference type="KEGG" id="dgr:6565368"/>
<evidence type="ECO:0000256" key="1">
    <source>
        <dbReference type="SAM" id="MobiDB-lite"/>
    </source>
</evidence>
<sequence>MPQTAGDTDNSDDTDTDSDAIVVVDSSCASSDFSFVRVSSASIISSTSLIGSECLSISYTDTIPETESDIDINENTDSSDSIMDNLVNTPMKRKHDGYPITTRNQYLRTDASPLPSCNVITTRSGRAVRKRIDHKFDYSSEQHDDDTDDSNDPDFADHVDASNDDDDNDNDDDEDYVEENDDDYSQQEQKESGRSRRRISMHSSCCSSSDESSTMLETDTIIYLDLMQPVAIVNTEPMADADVEHDTELKTRLQKFLGLVAPQRRLYNPMDNYDLDDNQMDEKERSPVQRSRLWSLTTSNDQLPSPQAKSLARPLSRHPKSPRSEITNDMKMLLIDHMVQRVNANYFESQTPQHIKEPIDLSGLPSVEHREQICQKHKKICSSTLPHSGLYGFVDSLKSTTPLNMCHPLALNFRKSEFETCKAQLAKTLFHTLNHTIFHCGLRLRIAWESSMSTPSALTHRIEAGGQRVSSIVLSQNIKQSGLMVKALLHEMCHAAAFTYHGEIGHGDNCRKWAYRAKSVLPELPEIGDCNASYKYTCLLCRGRSFGNIKFEHEASQLRCHYCQFEVNVEPCSDEDIHNLSLTDQLITPYKQFIRTNYVKCEQGSHSAKMRVLNVLYKEQQHQTSTS</sequence>
<keyword evidence="4" id="KW-1185">Reference proteome</keyword>
<dbReference type="GO" id="GO:0006974">
    <property type="term" value="P:DNA damage response"/>
    <property type="evidence" value="ECO:0007669"/>
    <property type="project" value="UniProtKB-ARBA"/>
</dbReference>
<feature type="compositionally biased region" description="Polar residues" evidence="1">
    <location>
        <begin position="288"/>
        <end position="308"/>
    </location>
</feature>
<dbReference type="AlphaFoldDB" id="B4JL31"/>
<dbReference type="HOGENOM" id="CLU_024826_0_0_1"/>